<dbReference type="AlphaFoldDB" id="F9WJB9"/>
<evidence type="ECO:0000313" key="1">
    <source>
        <dbReference type="EMBL" id="CCD17423.1"/>
    </source>
</evidence>
<name>F9WJB9_TRYCI</name>
<dbReference type="EMBL" id="CAEQ01002708">
    <property type="protein sequence ID" value="CCD17423.1"/>
    <property type="molecule type" value="Genomic_DNA"/>
</dbReference>
<evidence type="ECO:0000313" key="2">
    <source>
        <dbReference type="Proteomes" id="UP000000702"/>
    </source>
</evidence>
<comment type="caution">
    <text evidence="1">The sequence shown here is derived from an EMBL/GenBank/DDBJ whole genome shotgun (WGS) entry which is preliminary data.</text>
</comment>
<dbReference type="OMA" id="EVTGKQM"/>
<reference evidence="1 2" key="2">
    <citation type="journal article" date="2012" name="Proc. Natl. Acad. Sci. U.S.A.">
        <title>Antigenic diversity is generated by distinct evolutionary mechanisms in African trypanosome species.</title>
        <authorList>
            <person name="Jackson A.P."/>
            <person name="Berry A."/>
            <person name="Aslett M."/>
            <person name="Allison H.C."/>
            <person name="Burton P."/>
            <person name="Vavrova-Anderson J."/>
            <person name="Brown R."/>
            <person name="Browne H."/>
            <person name="Corton N."/>
            <person name="Hauser H."/>
            <person name="Gamble J."/>
            <person name="Gilderthorp R."/>
            <person name="Marcello L."/>
            <person name="McQuillan J."/>
            <person name="Otto T.D."/>
            <person name="Quail M.A."/>
            <person name="Sanders M.J."/>
            <person name="van Tonder A."/>
            <person name="Ginger M.L."/>
            <person name="Field M.C."/>
            <person name="Barry J.D."/>
            <person name="Hertz-Fowler C."/>
            <person name="Berriman M."/>
        </authorList>
    </citation>
    <scope>NUCLEOTIDE SEQUENCE [LARGE SCALE GENOMIC DNA]</scope>
    <source>
        <strain evidence="1 2">IL3000</strain>
    </source>
</reference>
<dbReference type="Proteomes" id="UP000000702">
    <property type="component" value="Unassembled WGS sequence"/>
</dbReference>
<accession>F9WJB9</accession>
<gene>
    <name evidence="1" type="ORF">TCIL3000_0_22440</name>
</gene>
<protein>
    <submittedName>
        <fullName evidence="1">WGS project CAEQ00000000 data, annotated contig 895</fullName>
    </submittedName>
</protein>
<proteinExistence type="predicted"/>
<reference evidence="2" key="1">
    <citation type="submission" date="2011-07" db="EMBL/GenBank/DDBJ databases">
        <title>Divergent evolution of antigenic variation in African trypanosomes.</title>
        <authorList>
            <person name="Jackson A.P."/>
            <person name="Berry A."/>
            <person name="Allison H.C."/>
            <person name="Burton P."/>
            <person name="Anderson J."/>
            <person name="Aslett M."/>
            <person name="Brown R."/>
            <person name="Corton N."/>
            <person name="Harris D."/>
            <person name="Hauser H."/>
            <person name="Gamble J."/>
            <person name="Gilderthorp R."/>
            <person name="McQuillan J."/>
            <person name="Quail M.A."/>
            <person name="Sanders M."/>
            <person name="Van Tonder A."/>
            <person name="Ginger M.L."/>
            <person name="Donelson J.E."/>
            <person name="Field M.C."/>
            <person name="Barry J.D."/>
            <person name="Berriman M."/>
            <person name="Hertz-Fowler C."/>
        </authorList>
    </citation>
    <scope>NUCLEOTIDE SEQUENCE [LARGE SCALE GENOMIC DNA]</scope>
    <source>
        <strain evidence="2">IL3000</strain>
    </source>
</reference>
<dbReference type="VEuPathDB" id="TriTrypDB:TcIL3000_0_22440"/>
<sequence length="287" mass="32254">MPSKKAKIKRGKTKTTDGVAADESYFQWLDENYYVGKTQRTLAEDVQRKKISVAIKAFTRAQSLFWEMQLLDPTNPLLSAGVVPMVCVPSIIRSIGFNPTTNQLMQIGMLTIIGDNIMAKRPTEPVQRRLWEERQRDVLSQCMTATTISFDCCTFSADRMKVEAIGLELMQKGMFLFDPLKVSPIFVSLVASMTRTYVVLQKSDTEVMDNVFRALWATLSGHEDEEDKVKRIDIASLRHILVSYMEGPGEAEEEPPLTKAEVDVFINDVSTPLVDSIDEDTFALVAA</sequence>
<keyword evidence="2" id="KW-1185">Reference proteome</keyword>
<organism evidence="1 2">
    <name type="scientific">Trypanosoma congolense (strain IL3000)</name>
    <dbReference type="NCBI Taxonomy" id="1068625"/>
    <lineage>
        <taxon>Eukaryota</taxon>
        <taxon>Discoba</taxon>
        <taxon>Euglenozoa</taxon>
        <taxon>Kinetoplastea</taxon>
        <taxon>Metakinetoplastina</taxon>
        <taxon>Trypanosomatida</taxon>
        <taxon>Trypanosomatidae</taxon>
        <taxon>Trypanosoma</taxon>
        <taxon>Nannomonas</taxon>
    </lineage>
</organism>